<sequence length="130" mass="14971">MNREVVNPIKSFIILVMAFLLLTAPCSMRNNVESSLEIATTKPLNPIKTANNFSNYCSIIENTSEKRETQEVKNNILKKIQSVAFISVALSYDSEIKEYIPSRKESSWIPPYYILYKRLKIFDLSKINFA</sequence>
<reference evidence="1 2" key="1">
    <citation type="submission" date="2018-10" db="EMBL/GenBank/DDBJ databases">
        <title>Genomic Encyclopedia of Archaeal and Bacterial Type Strains, Phase II (KMG-II): from individual species to whole genera.</title>
        <authorList>
            <person name="Goeker M."/>
        </authorList>
    </citation>
    <scope>NUCLEOTIDE SEQUENCE [LARGE SCALE GENOMIC DNA]</scope>
    <source>
        <strain evidence="1 2">DSM 19727</strain>
    </source>
</reference>
<keyword evidence="2" id="KW-1185">Reference proteome</keyword>
<organism evidence="1 2">
    <name type="scientific">Flavobacterium weaverense</name>
    <dbReference type="NCBI Taxonomy" id="271156"/>
    <lineage>
        <taxon>Bacteria</taxon>
        <taxon>Pseudomonadati</taxon>
        <taxon>Bacteroidota</taxon>
        <taxon>Flavobacteriia</taxon>
        <taxon>Flavobacteriales</taxon>
        <taxon>Flavobacteriaceae</taxon>
        <taxon>Flavobacterium</taxon>
    </lineage>
</organism>
<dbReference type="AlphaFoldDB" id="A0A3L9ZY47"/>
<name>A0A3L9ZY47_9FLAO</name>
<evidence type="ECO:0000313" key="2">
    <source>
        <dbReference type="Proteomes" id="UP000280368"/>
    </source>
</evidence>
<protein>
    <submittedName>
        <fullName evidence="1">Uncharacterized protein</fullName>
    </submittedName>
</protein>
<accession>A0A3L9ZY47</accession>
<comment type="caution">
    <text evidence="1">The sequence shown here is derived from an EMBL/GenBank/DDBJ whole genome shotgun (WGS) entry which is preliminary data.</text>
</comment>
<dbReference type="EMBL" id="REFH01000009">
    <property type="protein sequence ID" value="RMA76129.1"/>
    <property type="molecule type" value="Genomic_DNA"/>
</dbReference>
<proteinExistence type="predicted"/>
<gene>
    <name evidence="1" type="ORF">BC961_1849</name>
</gene>
<dbReference type="RefSeq" id="WP_121925487.1">
    <property type="nucleotide sequence ID" value="NZ_CBCSGA010000003.1"/>
</dbReference>
<evidence type="ECO:0000313" key="1">
    <source>
        <dbReference type="EMBL" id="RMA76129.1"/>
    </source>
</evidence>
<dbReference type="Proteomes" id="UP000280368">
    <property type="component" value="Unassembled WGS sequence"/>
</dbReference>
<dbReference type="OrthoDB" id="1454501at2"/>